<dbReference type="RefSeq" id="WP_148740421.1">
    <property type="nucleotide sequence ID" value="NZ_VSTH01000051.1"/>
</dbReference>
<accession>A0A5S4YPX6</accession>
<sequence>MTDSSAELARLMKVSEAIVAELERQGVADAVADLGFDPMRMAKAVIRAADGDVVPFPGATRPGPTSSG</sequence>
<name>A0A5S4YPX6_9BRAD</name>
<dbReference type="Proteomes" id="UP000324797">
    <property type="component" value="Unassembled WGS sequence"/>
</dbReference>
<evidence type="ECO:0000313" key="2">
    <source>
        <dbReference type="Proteomes" id="UP000324797"/>
    </source>
</evidence>
<dbReference type="EMBL" id="VSTH01000051">
    <property type="protein sequence ID" value="TYO65487.1"/>
    <property type="molecule type" value="Genomic_DNA"/>
</dbReference>
<comment type="caution">
    <text evidence="1">The sequence shown here is derived from an EMBL/GenBank/DDBJ whole genome shotgun (WGS) entry which is preliminary data.</text>
</comment>
<keyword evidence="2" id="KW-1185">Reference proteome</keyword>
<protein>
    <submittedName>
        <fullName evidence="1">Uncharacterized protein</fullName>
    </submittedName>
</protein>
<proteinExistence type="predicted"/>
<dbReference type="AlphaFoldDB" id="A0A5S4YPX6"/>
<gene>
    <name evidence="1" type="ORF">FXV83_16255</name>
</gene>
<organism evidence="1 2">
    <name type="scientific">Bradyrhizobium hipponense</name>
    <dbReference type="NCBI Taxonomy" id="2605638"/>
    <lineage>
        <taxon>Bacteria</taxon>
        <taxon>Pseudomonadati</taxon>
        <taxon>Pseudomonadota</taxon>
        <taxon>Alphaproteobacteria</taxon>
        <taxon>Hyphomicrobiales</taxon>
        <taxon>Nitrobacteraceae</taxon>
        <taxon>Bradyrhizobium</taxon>
    </lineage>
</organism>
<evidence type="ECO:0000313" key="1">
    <source>
        <dbReference type="EMBL" id="TYO65487.1"/>
    </source>
</evidence>
<reference evidence="1 2" key="1">
    <citation type="submission" date="2019-08" db="EMBL/GenBank/DDBJ databases">
        <title>Bradyrhizobium hipponensis sp. nov., a rhizobium isolated from a Lupinus angustifolius root nodule in Tunisia.</title>
        <authorList>
            <person name="Off K."/>
            <person name="Rejili M."/>
            <person name="Mars M."/>
            <person name="Brachmann A."/>
            <person name="Marin M."/>
        </authorList>
    </citation>
    <scope>NUCLEOTIDE SEQUENCE [LARGE SCALE GENOMIC DNA]</scope>
    <source>
        <strain evidence="2">aSej3</strain>
    </source>
</reference>